<feature type="compositionally biased region" description="Basic and acidic residues" evidence="1">
    <location>
        <begin position="271"/>
        <end position="281"/>
    </location>
</feature>
<dbReference type="AlphaFoldDB" id="A0AAW0QX64"/>
<gene>
    <name evidence="2" type="ORF">PG999_007043</name>
</gene>
<feature type="region of interest" description="Disordered" evidence="1">
    <location>
        <begin position="389"/>
        <end position="460"/>
    </location>
</feature>
<feature type="compositionally biased region" description="Basic residues" evidence="1">
    <location>
        <begin position="820"/>
        <end position="829"/>
    </location>
</feature>
<evidence type="ECO:0000313" key="3">
    <source>
        <dbReference type="Proteomes" id="UP001392437"/>
    </source>
</evidence>
<feature type="region of interest" description="Disordered" evidence="1">
    <location>
        <begin position="245"/>
        <end position="285"/>
    </location>
</feature>
<dbReference type="EMBL" id="JAQQWP010000006">
    <property type="protein sequence ID" value="KAK8114974.1"/>
    <property type="molecule type" value="Genomic_DNA"/>
</dbReference>
<feature type="compositionally biased region" description="Polar residues" evidence="1">
    <location>
        <begin position="450"/>
        <end position="460"/>
    </location>
</feature>
<reference evidence="2 3" key="1">
    <citation type="submission" date="2023-01" db="EMBL/GenBank/DDBJ databases">
        <title>Analysis of 21 Apiospora genomes using comparative genomics revels a genus with tremendous synthesis potential of carbohydrate active enzymes and secondary metabolites.</title>
        <authorList>
            <person name="Sorensen T."/>
        </authorList>
    </citation>
    <scope>NUCLEOTIDE SEQUENCE [LARGE SCALE GENOMIC DNA]</scope>
    <source>
        <strain evidence="2 3">CBS 117206</strain>
    </source>
</reference>
<feature type="region of interest" description="Disordered" evidence="1">
    <location>
        <begin position="805"/>
        <end position="854"/>
    </location>
</feature>
<evidence type="ECO:0000256" key="1">
    <source>
        <dbReference type="SAM" id="MobiDB-lite"/>
    </source>
</evidence>
<protein>
    <submittedName>
        <fullName evidence="2">Uncharacterized protein</fullName>
    </submittedName>
</protein>
<feature type="compositionally biased region" description="Low complexity" evidence="1">
    <location>
        <begin position="389"/>
        <end position="410"/>
    </location>
</feature>
<organism evidence="2 3">
    <name type="scientific">Apiospora kogelbergensis</name>
    <dbReference type="NCBI Taxonomy" id="1337665"/>
    <lineage>
        <taxon>Eukaryota</taxon>
        <taxon>Fungi</taxon>
        <taxon>Dikarya</taxon>
        <taxon>Ascomycota</taxon>
        <taxon>Pezizomycotina</taxon>
        <taxon>Sordariomycetes</taxon>
        <taxon>Xylariomycetidae</taxon>
        <taxon>Amphisphaeriales</taxon>
        <taxon>Apiosporaceae</taxon>
        <taxon>Apiospora</taxon>
    </lineage>
</organism>
<dbReference type="Proteomes" id="UP001392437">
    <property type="component" value="Unassembled WGS sequence"/>
</dbReference>
<feature type="region of interest" description="Disordered" evidence="1">
    <location>
        <begin position="736"/>
        <end position="758"/>
    </location>
</feature>
<feature type="compositionally biased region" description="Polar residues" evidence="1">
    <location>
        <begin position="610"/>
        <end position="626"/>
    </location>
</feature>
<keyword evidence="3" id="KW-1185">Reference proteome</keyword>
<feature type="compositionally biased region" description="Basic and acidic residues" evidence="1">
    <location>
        <begin position="425"/>
        <end position="436"/>
    </location>
</feature>
<evidence type="ECO:0000313" key="2">
    <source>
        <dbReference type="EMBL" id="KAK8114974.1"/>
    </source>
</evidence>
<proteinExistence type="predicted"/>
<feature type="region of interest" description="Disordered" evidence="1">
    <location>
        <begin position="610"/>
        <end position="629"/>
    </location>
</feature>
<comment type="caution">
    <text evidence="2">The sequence shown here is derived from an EMBL/GenBank/DDBJ whole genome shotgun (WGS) entry which is preliminary data.</text>
</comment>
<sequence length="854" mass="93844">MGPDNLTSLPGTTPPYRNRYMPHSFDPERETKVEIWHLSLVLLIVGISLANATFIHNSCRNARKTKRQSSSANVSLSHDVQTKRVEYQLWAGNLRCFIPNHTGSLHPPSVCLTLNLPLLHRPGDAHITANLRTGLYEAFSCSMNWTEGNLVRHSRGQPAKNDVLKRQKQHFAKARNRLHNGGSRQSPVTISFLNSPIARFSPVDADFPEHIEIYSDGGQSHSPPACVGSNIDHGQQLLPEYRAEEHGRHGPFGAKPEAPGNDSNLKRTTTRKAENTPERVSRDKRRKLLGNTDWAGLSMQQPLELTFPGQMRVGRTWNNPDQSELNTGKSRNIVRERLAKRVTSHYYDKDSNKILQPAIQRIKVQVGSQDTYMGIGSSPLSIRRRPIISGRGSSTGIPTVASDSSRISSSFDNRVRQRRKILSHPADHEHVEERHGNYSYPQESRRPLEVTTSNKGSPRTSPACVAYASAPIIQPVPLRANPFQVLRWSPSISLDSGSLDVEIGRPRFRPDAMDIAENEKWKTLVNSSDHLIPLTRGSSLLNSPHMIPVLSPGISEILFRGDKSGSSLTGIAHTQEGERPSPEPHCSLAVNAAISDCGGDPLVVQPLKSQAASLGTGKPNHSNTPNDTDENMAWMKFLFDSDDDKFERCAMQEVTHLAACKMRPSKSSEISSTELSSEYIPRSRSVAAQLEEPAGTSLQSSDGIASTTVTSTSRIATHGSVDSSDSASNHQLEAATINSADDATPDEFPTLGSETSAMNTVISDVETTRATMATSQNSDSNQDAQRSYRFAAPRAFIGKHACLNKLKSSHMPPPNTTGGSKHRGCRKKKASDGRMNIRELPNFDGDPIEDTEED</sequence>
<accession>A0AAW0QX64</accession>
<name>A0AAW0QX64_9PEZI</name>